<dbReference type="Gene3D" id="3.40.50.1110">
    <property type="entry name" value="SGNH hydrolase"/>
    <property type="match status" value="1"/>
</dbReference>
<organism evidence="2 3">
    <name type="scientific">Mariniflexile jejuense</name>
    <dbReference type="NCBI Taxonomy" id="1173582"/>
    <lineage>
        <taxon>Bacteria</taxon>
        <taxon>Pseudomonadati</taxon>
        <taxon>Bacteroidota</taxon>
        <taxon>Flavobacteriia</taxon>
        <taxon>Flavobacteriales</taxon>
        <taxon>Flavobacteriaceae</taxon>
        <taxon>Mariniflexile</taxon>
    </lineage>
</organism>
<dbReference type="InterPro" id="IPR013830">
    <property type="entry name" value="SGNH_hydro"/>
</dbReference>
<keyword evidence="3" id="KW-1185">Reference proteome</keyword>
<reference evidence="3" key="1">
    <citation type="journal article" date="2019" name="Int. J. Syst. Evol. Microbiol.">
        <title>The Global Catalogue of Microorganisms (GCM) 10K type strain sequencing project: providing services to taxonomists for standard genome sequencing and annotation.</title>
        <authorList>
            <consortium name="The Broad Institute Genomics Platform"/>
            <consortium name="The Broad Institute Genome Sequencing Center for Infectious Disease"/>
            <person name="Wu L."/>
            <person name="Ma J."/>
        </authorList>
    </citation>
    <scope>NUCLEOTIDE SEQUENCE [LARGE SCALE GENOMIC DNA]</scope>
    <source>
        <strain evidence="3">CCUG 62414</strain>
    </source>
</reference>
<protein>
    <submittedName>
        <fullName evidence="2">GDSL-type esterase/lipase family protein</fullName>
    </submittedName>
</protein>
<dbReference type="SUPFAM" id="SSF52266">
    <property type="entry name" value="SGNH hydrolase"/>
    <property type="match status" value="1"/>
</dbReference>
<name>A0ABW3JEX8_9FLAO</name>
<comment type="caution">
    <text evidence="2">The sequence shown here is derived from an EMBL/GenBank/DDBJ whole genome shotgun (WGS) entry which is preliminary data.</text>
</comment>
<dbReference type="PANTHER" id="PTHR30383">
    <property type="entry name" value="THIOESTERASE 1/PROTEASE 1/LYSOPHOSPHOLIPASE L1"/>
    <property type="match status" value="1"/>
</dbReference>
<dbReference type="PANTHER" id="PTHR30383:SF5">
    <property type="entry name" value="SGNH HYDROLASE-TYPE ESTERASE DOMAIN-CONTAINING PROTEIN"/>
    <property type="match status" value="1"/>
</dbReference>
<dbReference type="RefSeq" id="WP_379924444.1">
    <property type="nucleotide sequence ID" value="NZ_JBHTJI010000001.1"/>
</dbReference>
<dbReference type="Proteomes" id="UP001597061">
    <property type="component" value="Unassembled WGS sequence"/>
</dbReference>
<gene>
    <name evidence="2" type="ORF">ACFQ1R_02040</name>
</gene>
<sequence>MDLINKKYDSIWDASKETIVFTGSSSIRLWSDIQDLFPEKQVINSAFGGSETIDLLFFSDDVILKYKPKKVFIYEGDNDISHKKKIKEILNSFSEIISKIKNQDTTTHIVIISPKPSISRWHLRRKYSRLNKSLRKICNENDNLEFANVWDIMIENKKLKKELFINDGLHMNKDGYELWYTVIKNYVN</sequence>
<dbReference type="Pfam" id="PF13472">
    <property type="entry name" value="Lipase_GDSL_2"/>
    <property type="match status" value="1"/>
</dbReference>
<evidence type="ECO:0000259" key="1">
    <source>
        <dbReference type="Pfam" id="PF13472"/>
    </source>
</evidence>
<evidence type="ECO:0000313" key="2">
    <source>
        <dbReference type="EMBL" id="MFD0988864.1"/>
    </source>
</evidence>
<dbReference type="EMBL" id="JBHTJI010000001">
    <property type="protein sequence ID" value="MFD0988864.1"/>
    <property type="molecule type" value="Genomic_DNA"/>
</dbReference>
<dbReference type="InterPro" id="IPR036514">
    <property type="entry name" value="SGNH_hydro_sf"/>
</dbReference>
<feature type="domain" description="SGNH hydrolase-type esterase" evidence="1">
    <location>
        <begin position="25"/>
        <end position="178"/>
    </location>
</feature>
<dbReference type="InterPro" id="IPR051532">
    <property type="entry name" value="Ester_Hydrolysis_Enzymes"/>
</dbReference>
<evidence type="ECO:0000313" key="3">
    <source>
        <dbReference type="Proteomes" id="UP001597061"/>
    </source>
</evidence>
<accession>A0ABW3JEX8</accession>
<proteinExistence type="predicted"/>